<evidence type="ECO:0000313" key="4">
    <source>
        <dbReference type="Proteomes" id="UP001162060"/>
    </source>
</evidence>
<sequence>MRCAAEAARKAATRMRADEERYSFASAAGDASPAVANSPRDESPRATDTSATSAAGTANRNVDKPGIDLIYSGELDDASGIEGDTSRLRIIRGGNCKIQVDWLWGTWRHHVRDLRTERSSDESSPHASPYNDRTRGDGGDAPMHHHEKN</sequence>
<gene>
    <name evidence="3" type="ORF">PM001_LOCUS26563</name>
    <name evidence="2" type="ORF">PM001_LOCUS387</name>
</gene>
<comment type="caution">
    <text evidence="3">The sequence shown here is derived from an EMBL/GenBank/DDBJ whole genome shotgun (WGS) entry which is preliminary data.</text>
</comment>
<name>A0AAV1V7I8_9STRA</name>
<feature type="region of interest" description="Disordered" evidence="1">
    <location>
        <begin position="1"/>
        <end position="67"/>
    </location>
</feature>
<protein>
    <submittedName>
        <fullName evidence="3">Uncharacterized protein</fullName>
    </submittedName>
</protein>
<feature type="compositionally biased region" description="Basic and acidic residues" evidence="1">
    <location>
        <begin position="114"/>
        <end position="124"/>
    </location>
</feature>
<accession>A0AAV1V7I8</accession>
<evidence type="ECO:0000256" key="1">
    <source>
        <dbReference type="SAM" id="MobiDB-lite"/>
    </source>
</evidence>
<feature type="region of interest" description="Disordered" evidence="1">
    <location>
        <begin position="114"/>
        <end position="149"/>
    </location>
</feature>
<feature type="compositionally biased region" description="Low complexity" evidence="1">
    <location>
        <begin position="46"/>
        <end position="58"/>
    </location>
</feature>
<organism evidence="3 4">
    <name type="scientific">Peronospora matthiolae</name>
    <dbReference type="NCBI Taxonomy" id="2874970"/>
    <lineage>
        <taxon>Eukaryota</taxon>
        <taxon>Sar</taxon>
        <taxon>Stramenopiles</taxon>
        <taxon>Oomycota</taxon>
        <taxon>Peronosporomycetes</taxon>
        <taxon>Peronosporales</taxon>
        <taxon>Peronosporaceae</taxon>
        <taxon>Peronospora</taxon>
    </lineage>
</organism>
<reference evidence="3" key="1">
    <citation type="submission" date="2024-01" db="EMBL/GenBank/DDBJ databases">
        <authorList>
            <person name="Webb A."/>
        </authorList>
    </citation>
    <scope>NUCLEOTIDE SEQUENCE</scope>
    <source>
        <strain evidence="3">Pm1</strain>
    </source>
</reference>
<evidence type="ECO:0000313" key="3">
    <source>
        <dbReference type="EMBL" id="CAK7941413.1"/>
    </source>
</evidence>
<dbReference type="AlphaFoldDB" id="A0AAV1V7I8"/>
<proteinExistence type="predicted"/>
<feature type="compositionally biased region" description="Low complexity" evidence="1">
    <location>
        <begin position="23"/>
        <end position="38"/>
    </location>
</feature>
<feature type="compositionally biased region" description="Basic and acidic residues" evidence="1">
    <location>
        <begin position="132"/>
        <end position="149"/>
    </location>
</feature>
<dbReference type="EMBL" id="CAKLBY020000003">
    <property type="protein sequence ID" value="CAK7892364.1"/>
    <property type="molecule type" value="Genomic_DNA"/>
</dbReference>
<dbReference type="EMBL" id="CAKLBY020000264">
    <property type="protein sequence ID" value="CAK7941413.1"/>
    <property type="molecule type" value="Genomic_DNA"/>
</dbReference>
<dbReference type="Proteomes" id="UP001162060">
    <property type="component" value="Unassembled WGS sequence"/>
</dbReference>
<evidence type="ECO:0000313" key="2">
    <source>
        <dbReference type="EMBL" id="CAK7892364.1"/>
    </source>
</evidence>